<dbReference type="InterPro" id="IPR013517">
    <property type="entry name" value="FG-GAP"/>
</dbReference>
<dbReference type="InterPro" id="IPR024079">
    <property type="entry name" value="MetalloPept_cat_dom_sf"/>
</dbReference>
<name>A0A5C5U5P1_9GAMM</name>
<dbReference type="SUPFAM" id="SSF55486">
    <property type="entry name" value="Metalloproteases ('zincins'), catalytic domain"/>
    <property type="match status" value="1"/>
</dbReference>
<dbReference type="Pfam" id="PF13517">
    <property type="entry name" value="FG-GAP_3"/>
    <property type="match status" value="2"/>
</dbReference>
<dbReference type="PROSITE" id="PS51257">
    <property type="entry name" value="PROKAR_LIPOPROTEIN"/>
    <property type="match status" value="1"/>
</dbReference>
<dbReference type="Pfam" id="PF13583">
    <property type="entry name" value="Reprolysin_4"/>
    <property type="match status" value="1"/>
</dbReference>
<feature type="compositionally biased region" description="Low complexity" evidence="2">
    <location>
        <begin position="25"/>
        <end position="48"/>
    </location>
</feature>
<dbReference type="RefSeq" id="WP_146311709.1">
    <property type="nucleotide sequence ID" value="NZ_VOHE01000002.1"/>
</dbReference>
<organism evidence="3 4">
    <name type="scientific">Luteimonas wenzhouensis</name>
    <dbReference type="NCBI Taxonomy" id="2599615"/>
    <lineage>
        <taxon>Bacteria</taxon>
        <taxon>Pseudomonadati</taxon>
        <taxon>Pseudomonadota</taxon>
        <taxon>Gammaproteobacteria</taxon>
        <taxon>Lysobacterales</taxon>
        <taxon>Lysobacteraceae</taxon>
        <taxon>Luteimonas</taxon>
    </lineage>
</organism>
<keyword evidence="4" id="KW-1185">Reference proteome</keyword>
<dbReference type="SUPFAM" id="SSF69318">
    <property type="entry name" value="Integrin alpha N-terminal domain"/>
    <property type="match status" value="1"/>
</dbReference>
<dbReference type="AlphaFoldDB" id="A0A5C5U5P1"/>
<accession>A0A5C5U5P1</accession>
<comment type="caution">
    <text evidence="3">The sequence shown here is derived from an EMBL/GenBank/DDBJ whole genome shotgun (WGS) entry which is preliminary data.</text>
</comment>
<dbReference type="Gene3D" id="2.130.10.130">
    <property type="entry name" value="Integrin alpha, N-terminal"/>
    <property type="match status" value="2"/>
</dbReference>
<evidence type="ECO:0000256" key="1">
    <source>
        <dbReference type="ARBA" id="ARBA00022729"/>
    </source>
</evidence>
<evidence type="ECO:0008006" key="5">
    <source>
        <dbReference type="Google" id="ProtNLM"/>
    </source>
</evidence>
<dbReference type="Pfam" id="PF01839">
    <property type="entry name" value="FG-GAP"/>
    <property type="match status" value="1"/>
</dbReference>
<evidence type="ECO:0000256" key="2">
    <source>
        <dbReference type="SAM" id="MobiDB-lite"/>
    </source>
</evidence>
<evidence type="ECO:0000313" key="3">
    <source>
        <dbReference type="EMBL" id="TWT20865.1"/>
    </source>
</evidence>
<dbReference type="EMBL" id="VOHE01000002">
    <property type="protein sequence ID" value="TWT20865.1"/>
    <property type="molecule type" value="Genomic_DNA"/>
</dbReference>
<dbReference type="OrthoDB" id="1114329at2"/>
<sequence length="767" mass="82453">MRKHLLGWMLIAGLAACTSDTEPNSFASAPVADPSASPVPDTAAGAALPGRAAGSTSFASLPDRGELLAYGGARKSRQSGAYHYHPVALSEEHALNAIASGEMVLTTPDGETLRLGYENHEEHPDGNWTWIGRNADGSSAVLTFGEKAVFGLFTRGDEQFRVRTDRTGAWVVATDRTRLPPGDAHRDRSDVLLPPEHGALAAAGIRHLQKAAPSANNVTAAAAVVDVLLGYSTGLVQQLGSQSAAQTRMANLVAAANAAYANSGVNLRLRAVYALQVDYADTTTNEDALQQLTGYDAGAGRPITPNSAFNALREARDEYGADLVAFVRRYREPEQSGCGIAWLLGMNGSGIDASRDAEFGYAVISDGEDLDEGDGFSYFCSDFSLAHEFGHLMGQAHNQEDAAGRAGAHSYSYGYRETSPSGFFTIMAYPLGDGQLEIPHFANPSVRYQNRPTGSAGADNVRSMNQTMPIVAQFRDTVVPIRKVRRDVNGDGRSDLFWLGGTTRFAHWLMNAHAASFKSPSKNVTGYTYVGSGDLNGDGRTDIVWSGADGTWMWPSTGAAFGKAVKITNPLNGWRAIGVADINGDGLDDLLWHNTSTRRFAYWLMNGHVATYQSPSSDVSNYQLVAIGDFNGDGLDDLVWSNGSRIWLWRSGGNAGFTPLLIGSHPAGWAIRGAVDLDGDGRADLLWHQPAQRKFSYWLMNSNVATKKAASTNVTDYQLAAFGDFNGDGFGDLVWTNNTRVWMWIGAEEVDFTSKLVGSHPSGWTIR</sequence>
<dbReference type="GO" id="GO:0008237">
    <property type="term" value="F:metallopeptidase activity"/>
    <property type="evidence" value="ECO:0007669"/>
    <property type="project" value="InterPro"/>
</dbReference>
<gene>
    <name evidence="3" type="ORF">FQY79_06100</name>
</gene>
<dbReference type="PANTHER" id="PTHR46580">
    <property type="entry name" value="SENSOR KINASE-RELATED"/>
    <property type="match status" value="1"/>
</dbReference>
<evidence type="ECO:0000313" key="4">
    <source>
        <dbReference type="Proteomes" id="UP000315949"/>
    </source>
</evidence>
<dbReference type="Proteomes" id="UP000315949">
    <property type="component" value="Unassembled WGS sequence"/>
</dbReference>
<dbReference type="PANTHER" id="PTHR46580:SF2">
    <property type="entry name" value="MAM DOMAIN-CONTAINING PROTEIN"/>
    <property type="match status" value="1"/>
</dbReference>
<dbReference type="InterPro" id="IPR028994">
    <property type="entry name" value="Integrin_alpha_N"/>
</dbReference>
<keyword evidence="1" id="KW-0732">Signal</keyword>
<proteinExistence type="predicted"/>
<dbReference type="Gene3D" id="3.40.390.10">
    <property type="entry name" value="Collagenase (Catalytic Domain)"/>
    <property type="match status" value="1"/>
</dbReference>
<reference evidence="3 4" key="1">
    <citation type="submission" date="2019-07" db="EMBL/GenBank/DDBJ databases">
        <title>Luteimonas sp. YD-1 nov., isolated from acidic soil.</title>
        <authorList>
            <person name="Zhou J."/>
        </authorList>
    </citation>
    <scope>NUCLEOTIDE SEQUENCE [LARGE SCALE GENOMIC DNA]</scope>
    <source>
        <strain evidence="3 4">YD-1</strain>
    </source>
</reference>
<protein>
    <recommendedName>
        <fullName evidence="5">Repeat domain-containing protein</fullName>
    </recommendedName>
</protein>
<feature type="region of interest" description="Disordered" evidence="2">
    <location>
        <begin position="23"/>
        <end position="48"/>
    </location>
</feature>